<reference evidence="2" key="1">
    <citation type="journal article" date="2024" name="Proc. Natl. Acad. Sci. U.S.A.">
        <title>Extraordinary preservation of gene collinearity over three hundred million years revealed in homosporous lycophytes.</title>
        <authorList>
            <person name="Li C."/>
            <person name="Wickell D."/>
            <person name="Kuo L.Y."/>
            <person name="Chen X."/>
            <person name="Nie B."/>
            <person name="Liao X."/>
            <person name="Peng D."/>
            <person name="Ji J."/>
            <person name="Jenkins J."/>
            <person name="Williams M."/>
            <person name="Shu S."/>
            <person name="Plott C."/>
            <person name="Barry K."/>
            <person name="Rajasekar S."/>
            <person name="Grimwood J."/>
            <person name="Han X."/>
            <person name="Sun S."/>
            <person name="Hou Z."/>
            <person name="He W."/>
            <person name="Dai G."/>
            <person name="Sun C."/>
            <person name="Schmutz J."/>
            <person name="Leebens-Mack J.H."/>
            <person name="Li F.W."/>
            <person name="Wang L."/>
        </authorList>
    </citation>
    <scope>NUCLEOTIDE SEQUENCE [LARGE SCALE GENOMIC DNA]</scope>
    <source>
        <strain evidence="2">cv. PW_Plant_1</strain>
    </source>
</reference>
<dbReference type="EMBL" id="CM055105">
    <property type="protein sequence ID" value="KAJ7531418.1"/>
    <property type="molecule type" value="Genomic_DNA"/>
</dbReference>
<organism evidence="1 2">
    <name type="scientific">Diphasiastrum complanatum</name>
    <name type="common">Issler's clubmoss</name>
    <name type="synonym">Lycopodium complanatum</name>
    <dbReference type="NCBI Taxonomy" id="34168"/>
    <lineage>
        <taxon>Eukaryota</taxon>
        <taxon>Viridiplantae</taxon>
        <taxon>Streptophyta</taxon>
        <taxon>Embryophyta</taxon>
        <taxon>Tracheophyta</taxon>
        <taxon>Lycopodiopsida</taxon>
        <taxon>Lycopodiales</taxon>
        <taxon>Lycopodiaceae</taxon>
        <taxon>Lycopodioideae</taxon>
        <taxon>Diphasiastrum</taxon>
    </lineage>
</organism>
<dbReference type="Proteomes" id="UP001162992">
    <property type="component" value="Chromosome 14"/>
</dbReference>
<proteinExistence type="predicted"/>
<keyword evidence="2" id="KW-1185">Reference proteome</keyword>
<protein>
    <submittedName>
        <fullName evidence="1">Uncharacterized protein</fullName>
    </submittedName>
</protein>
<gene>
    <name evidence="1" type="ORF">O6H91_14G043000</name>
</gene>
<sequence length="457" mass="52652">MLQRLPKQGGVGTAAASKCPVSTIIWILAAWVLLFQVYTTLYPPPTALTHPKNRVRSIIRYTEYEEPEFNRLPLPPNRNGKKRRPDYIEEFWSSSHKRQIYFPNKSSAIDPLTNNEDDRFYFHPGREWHDSQGRPIQAHGGGILYIPETRTFYWYGENKDGRTYHISKHSTARVDVIGINCYSSTDLWLWKNEGIVLKADERNVSSDLHVSKVVERPKVIYNDKTRKYVMWMHIDNANYSKASVGVAVSLKPEGPFKYLGSAQPHGFDSRDMTVFKDGDGTAYIIYSSEGNSELHVTVLAEDYLGFRNIMSRVLVHGYREAPAVFKHRGLYYMITSGCTGWAPNTALVHSAESMLGSWQLMGNPCVGGNEELRDTTFFSQGTFVLPLPGIPDMFIFMADRWNPYDLRDSRYVWLPLTMDGPADEPLEDVFEFPLWSRVSIHWYQKWKLPQDWDKVQI</sequence>
<accession>A0ACC2BNQ8</accession>
<comment type="caution">
    <text evidence="1">The sequence shown here is derived from an EMBL/GenBank/DDBJ whole genome shotgun (WGS) entry which is preliminary data.</text>
</comment>
<evidence type="ECO:0000313" key="1">
    <source>
        <dbReference type="EMBL" id="KAJ7531418.1"/>
    </source>
</evidence>
<evidence type="ECO:0000313" key="2">
    <source>
        <dbReference type="Proteomes" id="UP001162992"/>
    </source>
</evidence>
<name>A0ACC2BNQ8_DIPCM</name>